<organism evidence="2 3">
    <name type="scientific">Amycolatopsis saalfeldensis</name>
    <dbReference type="NCBI Taxonomy" id="394193"/>
    <lineage>
        <taxon>Bacteria</taxon>
        <taxon>Bacillati</taxon>
        <taxon>Actinomycetota</taxon>
        <taxon>Actinomycetes</taxon>
        <taxon>Pseudonocardiales</taxon>
        <taxon>Pseudonocardiaceae</taxon>
        <taxon>Amycolatopsis</taxon>
    </lineage>
</organism>
<dbReference type="EMBL" id="FOEF01000006">
    <property type="protein sequence ID" value="SEP33189.1"/>
    <property type="molecule type" value="Genomic_DNA"/>
</dbReference>
<gene>
    <name evidence="2" type="ORF">SAMN04489732_106109</name>
</gene>
<keyword evidence="1" id="KW-0812">Transmembrane</keyword>
<keyword evidence="3" id="KW-1185">Reference proteome</keyword>
<keyword evidence="1" id="KW-1133">Transmembrane helix</keyword>
<keyword evidence="1" id="KW-0472">Membrane</keyword>
<dbReference type="AlphaFoldDB" id="A0A1H8X005"/>
<accession>A0A1H8X005</accession>
<reference evidence="2 3" key="1">
    <citation type="submission" date="2016-10" db="EMBL/GenBank/DDBJ databases">
        <authorList>
            <person name="de Groot N.N."/>
        </authorList>
    </citation>
    <scope>NUCLEOTIDE SEQUENCE [LARGE SCALE GENOMIC DNA]</scope>
    <source>
        <strain evidence="2 3">DSM 44993</strain>
    </source>
</reference>
<name>A0A1H8X005_9PSEU</name>
<dbReference type="STRING" id="394193.SAMN04489732_106109"/>
<evidence type="ECO:0000256" key="1">
    <source>
        <dbReference type="SAM" id="Phobius"/>
    </source>
</evidence>
<proteinExistence type="predicted"/>
<evidence type="ECO:0000313" key="3">
    <source>
        <dbReference type="Proteomes" id="UP000198582"/>
    </source>
</evidence>
<dbReference type="RefSeq" id="WP_245787339.1">
    <property type="nucleotide sequence ID" value="NZ_FOEF01000006.1"/>
</dbReference>
<evidence type="ECO:0000313" key="2">
    <source>
        <dbReference type="EMBL" id="SEP33189.1"/>
    </source>
</evidence>
<protein>
    <submittedName>
        <fullName evidence="2">Uncharacterized protein</fullName>
    </submittedName>
</protein>
<sequence length="230" mass="24131">MGEAWPFLVARGRRRGYSALLVPGFLGEHGFLEETAVPLDDVSFRTAATPFGSLTWAEHAVTAGDAGREPRDEHGRPLVLLHGFLCPRGEPDDAGAALARTDALALAVYRRFLDGEEEFRAEASAPFEVGLARVAALRPVRRQPVAISAPPRRKPRRGLVWAGAGAVVAGAVAAVVALVSAGSGPEPPPPCPRDVVTLSPQSPPVASCVLDGKIVGYASQKAPVSPTPRK</sequence>
<feature type="transmembrane region" description="Helical" evidence="1">
    <location>
        <begin position="159"/>
        <end position="179"/>
    </location>
</feature>
<dbReference type="Proteomes" id="UP000198582">
    <property type="component" value="Unassembled WGS sequence"/>
</dbReference>